<keyword evidence="4" id="KW-1185">Reference proteome</keyword>
<evidence type="ECO:0000256" key="2">
    <source>
        <dbReference type="SAM" id="MobiDB-lite"/>
    </source>
</evidence>
<dbReference type="Gene3D" id="3.40.50.300">
    <property type="entry name" value="P-loop containing nucleotide triphosphate hydrolases"/>
    <property type="match status" value="1"/>
</dbReference>
<accession>A0ABT5IDX5</accession>
<dbReference type="Pfam" id="PF13469">
    <property type="entry name" value="Sulfotransfer_3"/>
    <property type="match status" value="1"/>
</dbReference>
<name>A0ABT5IDX5_9CAUL</name>
<evidence type="ECO:0000313" key="4">
    <source>
        <dbReference type="Proteomes" id="UP001216595"/>
    </source>
</evidence>
<dbReference type="InterPro" id="IPR027417">
    <property type="entry name" value="P-loop_NTPase"/>
</dbReference>
<keyword evidence="1" id="KW-0808">Transferase</keyword>
<reference evidence="3 4" key="1">
    <citation type="submission" date="2023-01" db="EMBL/GenBank/DDBJ databases">
        <title>Novel species of the genus Asticcacaulis isolated from rivers.</title>
        <authorList>
            <person name="Lu H."/>
        </authorList>
    </citation>
    <scope>NUCLEOTIDE SEQUENCE [LARGE SCALE GENOMIC DNA]</scope>
    <source>
        <strain evidence="3 4">DXS10W</strain>
    </source>
</reference>
<dbReference type="PANTHER" id="PTHR12788">
    <property type="entry name" value="PROTEIN-TYROSINE SULFOTRANSFERASE 2"/>
    <property type="match status" value="1"/>
</dbReference>
<evidence type="ECO:0000256" key="1">
    <source>
        <dbReference type="ARBA" id="ARBA00022679"/>
    </source>
</evidence>
<comment type="caution">
    <text evidence="3">The sequence shown here is derived from an EMBL/GenBank/DDBJ whole genome shotgun (WGS) entry which is preliminary data.</text>
</comment>
<proteinExistence type="predicted"/>
<sequence>MAEPQPRAPAGVRSKAKGPLDRPVFIIAAPRSGSTLLYETLAATPGFNSFGGEAHWLIEDHADLRPGAPGMDSNRLGAAEATPDLIAAIREIASNRRRGPQGTSPSEGAPLLEKTPKNALRIPFLKRVFPDARFIFLWRDPRENVSSIMEAWKAGGWVTYRTLPGWEGPWSLLLPPGWQMMSGAPLETVAAWQWRSANQIALDDLQSLPDEDWTAVAYHDFLADPAGVTRRLCDFAGVSFDAALQARTAAPLPLSRHTHTAPAADKWLRNRESIERVLPGLEALWYRLANL</sequence>
<dbReference type="SUPFAM" id="SSF52540">
    <property type="entry name" value="P-loop containing nucleoside triphosphate hydrolases"/>
    <property type="match status" value="1"/>
</dbReference>
<dbReference type="Proteomes" id="UP001216595">
    <property type="component" value="Unassembled WGS sequence"/>
</dbReference>
<gene>
    <name evidence="3" type="ORF">PQU94_08835</name>
</gene>
<organism evidence="3 4">
    <name type="scientific">Asticcacaulis currens</name>
    <dbReference type="NCBI Taxonomy" id="2984210"/>
    <lineage>
        <taxon>Bacteria</taxon>
        <taxon>Pseudomonadati</taxon>
        <taxon>Pseudomonadota</taxon>
        <taxon>Alphaproteobacteria</taxon>
        <taxon>Caulobacterales</taxon>
        <taxon>Caulobacteraceae</taxon>
        <taxon>Asticcacaulis</taxon>
    </lineage>
</organism>
<dbReference type="PANTHER" id="PTHR12788:SF10">
    <property type="entry name" value="PROTEIN-TYROSINE SULFOTRANSFERASE"/>
    <property type="match status" value="1"/>
</dbReference>
<dbReference type="InterPro" id="IPR026634">
    <property type="entry name" value="TPST-like"/>
</dbReference>
<dbReference type="EMBL" id="JAQQKW010000004">
    <property type="protein sequence ID" value="MDC7694386.1"/>
    <property type="molecule type" value="Genomic_DNA"/>
</dbReference>
<evidence type="ECO:0000313" key="3">
    <source>
        <dbReference type="EMBL" id="MDC7694386.1"/>
    </source>
</evidence>
<feature type="region of interest" description="Disordered" evidence="2">
    <location>
        <begin position="93"/>
        <end position="112"/>
    </location>
</feature>
<protein>
    <submittedName>
        <fullName evidence="3">Sulfotransferase</fullName>
    </submittedName>
</protein>